<name>A0A4S8Q3R7_9HYPH</name>
<dbReference type="EMBL" id="STGU01000007">
    <property type="protein sequence ID" value="THV34834.1"/>
    <property type="molecule type" value="Genomic_DNA"/>
</dbReference>
<dbReference type="SUPFAM" id="SSF47226">
    <property type="entry name" value="Histidine-containing phosphotransfer domain, HPT domain"/>
    <property type="match status" value="1"/>
</dbReference>
<evidence type="ECO:0000313" key="2">
    <source>
        <dbReference type="Proteomes" id="UP000307378"/>
    </source>
</evidence>
<dbReference type="Gene3D" id="1.20.120.160">
    <property type="entry name" value="HPT domain"/>
    <property type="match status" value="1"/>
</dbReference>
<protein>
    <submittedName>
        <fullName evidence="1">Hpt domain-containing protein</fullName>
    </submittedName>
</protein>
<dbReference type="RefSeq" id="WP_113459538.1">
    <property type="nucleotide sequence ID" value="NZ_STGU01000007.1"/>
</dbReference>
<organism evidence="1 2">
    <name type="scientific">Rhizobium rosettiformans W3</name>
    <dbReference type="NCBI Taxonomy" id="538378"/>
    <lineage>
        <taxon>Bacteria</taxon>
        <taxon>Pseudomonadati</taxon>
        <taxon>Pseudomonadota</taxon>
        <taxon>Alphaproteobacteria</taxon>
        <taxon>Hyphomicrobiales</taxon>
        <taxon>Rhizobiaceae</taxon>
        <taxon>Rhizobium/Agrobacterium group</taxon>
        <taxon>Rhizobium</taxon>
    </lineage>
</organism>
<dbReference type="AlphaFoldDB" id="A0A4S8Q3R7"/>
<sequence length="127" mass="13142">MSGMAAAVNIAFDAPDNLVGPTPSRERPIDLVHLAAQTKGDKAVEIEILQMFARQARGCLTAISAGRNKVEVKAAANRLRNAAMAVGALRVAGAADLIETKGANADALASVAAAVLEAEHFILKLAR</sequence>
<evidence type="ECO:0000313" key="1">
    <source>
        <dbReference type="EMBL" id="THV34834.1"/>
    </source>
</evidence>
<dbReference type="Proteomes" id="UP000307378">
    <property type="component" value="Unassembled WGS sequence"/>
</dbReference>
<gene>
    <name evidence="1" type="ORF">FAA86_14225</name>
</gene>
<proteinExistence type="predicted"/>
<accession>A0A4S8Q3R7</accession>
<reference evidence="1 2" key="1">
    <citation type="submission" date="2019-04" db="EMBL/GenBank/DDBJ databases">
        <title>genome sequence of strain W3.</title>
        <authorList>
            <person name="Gao J."/>
            <person name="Sun J."/>
        </authorList>
    </citation>
    <scope>NUCLEOTIDE SEQUENCE [LARGE SCALE GENOMIC DNA]</scope>
    <source>
        <strain evidence="1 2">W3</strain>
    </source>
</reference>
<dbReference type="InterPro" id="IPR036641">
    <property type="entry name" value="HPT_dom_sf"/>
</dbReference>
<dbReference type="GO" id="GO:0000160">
    <property type="term" value="P:phosphorelay signal transduction system"/>
    <property type="evidence" value="ECO:0007669"/>
    <property type="project" value="InterPro"/>
</dbReference>
<comment type="caution">
    <text evidence="1">The sequence shown here is derived from an EMBL/GenBank/DDBJ whole genome shotgun (WGS) entry which is preliminary data.</text>
</comment>